<evidence type="ECO:0000313" key="2">
    <source>
        <dbReference type="Proteomes" id="UP001238603"/>
    </source>
</evidence>
<keyword evidence="2" id="KW-1185">Reference proteome</keyword>
<reference evidence="1 2" key="1">
    <citation type="submission" date="2023-06" db="EMBL/GenBank/DDBJ databases">
        <title>Pelomonas sp. APW6 16S ribosomal RNA gene genome sequencing and assembly.</title>
        <authorList>
            <person name="Woo H."/>
        </authorList>
    </citation>
    <scope>NUCLEOTIDE SEQUENCE [LARGE SCALE GENOMIC DNA]</scope>
    <source>
        <strain evidence="1 2">APW6</strain>
    </source>
</reference>
<evidence type="ECO:0000313" key="1">
    <source>
        <dbReference type="EMBL" id="MDL5031586.1"/>
    </source>
</evidence>
<dbReference type="EMBL" id="JASVDS010000002">
    <property type="protein sequence ID" value="MDL5031586.1"/>
    <property type="molecule type" value="Genomic_DNA"/>
</dbReference>
<dbReference type="Proteomes" id="UP001238603">
    <property type="component" value="Unassembled WGS sequence"/>
</dbReference>
<name>A0ABT7LJ73_9BURK</name>
<accession>A0ABT7LJ73</accession>
<protein>
    <submittedName>
        <fullName evidence="1">Uncharacterized protein</fullName>
    </submittedName>
</protein>
<proteinExistence type="predicted"/>
<gene>
    <name evidence="1" type="ORF">QRD43_06660</name>
</gene>
<comment type="caution">
    <text evidence="1">The sequence shown here is derived from an EMBL/GenBank/DDBJ whole genome shotgun (WGS) entry which is preliminary data.</text>
</comment>
<dbReference type="RefSeq" id="WP_285981714.1">
    <property type="nucleotide sequence ID" value="NZ_JASVDS010000002.1"/>
</dbReference>
<organism evidence="1 2">
    <name type="scientific">Roseateles subflavus</name>
    <dbReference type="NCBI Taxonomy" id="3053353"/>
    <lineage>
        <taxon>Bacteria</taxon>
        <taxon>Pseudomonadati</taxon>
        <taxon>Pseudomonadota</taxon>
        <taxon>Betaproteobacteria</taxon>
        <taxon>Burkholderiales</taxon>
        <taxon>Sphaerotilaceae</taxon>
        <taxon>Roseateles</taxon>
    </lineage>
</organism>
<sequence length="190" mass="20126">MNTLPALPESTRPWTEALLDLVARQPASGEPERPLAEREARARALTEAAARKAGATAAGLALPPGPLGWLTVLPELMAVWRIQAQLVADVAALHGHSAELGRDQMLYCLFRHTAAQAVRDLAVRAGERAGQAVLQRVLQAIGVKLGERSVGSALARWVPLAGAAGVGAYAWWDTRQVGRSAQALFASMAD</sequence>